<evidence type="ECO:0000256" key="1">
    <source>
        <dbReference type="SAM" id="Phobius"/>
    </source>
</evidence>
<evidence type="ECO:0000313" key="3">
    <source>
        <dbReference type="Proteomes" id="UP000234849"/>
    </source>
</evidence>
<reference evidence="2 3" key="1">
    <citation type="journal article" date="2017" name="Genome Med.">
        <title>A novel Ruminococcus gnavus clade enriched in inflammatory bowel disease patients.</title>
        <authorList>
            <person name="Hall A.B."/>
            <person name="Yassour M."/>
            <person name="Sauk J."/>
            <person name="Garner A."/>
            <person name="Jiang X."/>
            <person name="Arthur T."/>
            <person name="Lagoudas G.K."/>
            <person name="Vatanen T."/>
            <person name="Fornelos N."/>
            <person name="Wilson R."/>
            <person name="Bertha M."/>
            <person name="Cohen M."/>
            <person name="Garber J."/>
            <person name="Khalili H."/>
            <person name="Gevers D."/>
            <person name="Ananthakrishnan A.N."/>
            <person name="Kugathasan S."/>
            <person name="Lander E.S."/>
            <person name="Blainey P."/>
            <person name="Vlamakis H."/>
            <person name="Xavier R.J."/>
            <person name="Huttenhower C."/>
        </authorList>
    </citation>
    <scope>NUCLEOTIDE SEQUENCE [LARGE SCALE GENOMIC DNA]</scope>
    <source>
        <strain evidence="2 3">RJX1118</strain>
    </source>
</reference>
<accession>A0A2N5NGZ2</accession>
<evidence type="ECO:0000313" key="2">
    <source>
        <dbReference type="EMBL" id="PLT54328.1"/>
    </source>
</evidence>
<proteinExistence type="predicted"/>
<keyword evidence="1" id="KW-0812">Transmembrane</keyword>
<organism evidence="2 3">
    <name type="scientific">Mediterraneibacter gnavus</name>
    <name type="common">Ruminococcus gnavus</name>
    <dbReference type="NCBI Taxonomy" id="33038"/>
    <lineage>
        <taxon>Bacteria</taxon>
        <taxon>Bacillati</taxon>
        <taxon>Bacillota</taxon>
        <taxon>Clostridia</taxon>
        <taxon>Lachnospirales</taxon>
        <taxon>Lachnospiraceae</taxon>
        <taxon>Mediterraneibacter</taxon>
    </lineage>
</organism>
<keyword evidence="1" id="KW-1133">Transmembrane helix</keyword>
<protein>
    <submittedName>
        <fullName evidence="2">Uncharacterized protein</fullName>
    </submittedName>
</protein>
<sequence length="69" mass="8238">MNPREAISAQSAEQRKNTRRLPMELLLFLICSFVCIAVFGCGEDIKEFQTFQRTEAKHYPDEYIRRKRR</sequence>
<keyword evidence="1" id="KW-0472">Membrane</keyword>
<comment type="caution">
    <text evidence="2">The sequence shown here is derived from an EMBL/GenBank/DDBJ whole genome shotgun (WGS) entry which is preliminary data.</text>
</comment>
<dbReference type="EMBL" id="NIHM01000013">
    <property type="protein sequence ID" value="PLT54328.1"/>
    <property type="molecule type" value="Genomic_DNA"/>
</dbReference>
<dbReference type="Proteomes" id="UP000234849">
    <property type="component" value="Unassembled WGS sequence"/>
</dbReference>
<gene>
    <name evidence="2" type="ORF">CDL18_10095</name>
</gene>
<feature type="transmembrane region" description="Helical" evidence="1">
    <location>
        <begin position="21"/>
        <end position="40"/>
    </location>
</feature>
<dbReference type="RefSeq" id="WP_101879843.1">
    <property type="nucleotide sequence ID" value="NZ_CAXUHP010000001.1"/>
</dbReference>
<name>A0A2N5NGZ2_MEDGN</name>
<dbReference type="AlphaFoldDB" id="A0A2N5NGZ2"/>